<dbReference type="AlphaFoldDB" id="A0A6G1M7K9"/>
<dbReference type="Proteomes" id="UP000483672">
    <property type="component" value="Unassembled WGS sequence"/>
</dbReference>
<feature type="compositionally biased region" description="Basic and acidic residues" evidence="1">
    <location>
        <begin position="1166"/>
        <end position="1176"/>
    </location>
</feature>
<organism evidence="2 3">
    <name type="scientific">Orbilia oligospora</name>
    <name type="common">Nematode-trapping fungus</name>
    <name type="synonym">Arthrobotrys oligospora</name>
    <dbReference type="NCBI Taxonomy" id="2813651"/>
    <lineage>
        <taxon>Eukaryota</taxon>
        <taxon>Fungi</taxon>
        <taxon>Dikarya</taxon>
        <taxon>Ascomycota</taxon>
        <taxon>Pezizomycotina</taxon>
        <taxon>Orbiliomycetes</taxon>
        <taxon>Orbiliales</taxon>
        <taxon>Orbiliaceae</taxon>
        <taxon>Orbilia</taxon>
    </lineage>
</organism>
<feature type="compositionally biased region" description="Polar residues" evidence="1">
    <location>
        <begin position="1146"/>
        <end position="1158"/>
    </location>
</feature>
<accession>A0A6G1M7K9</accession>
<protein>
    <submittedName>
        <fullName evidence="2">Uncharacterized protein</fullName>
    </submittedName>
</protein>
<comment type="caution">
    <text evidence="2">The sequence shown here is derived from an EMBL/GenBank/DDBJ whole genome shotgun (WGS) entry which is preliminary data.</text>
</comment>
<proteinExistence type="predicted"/>
<feature type="compositionally biased region" description="Basic and acidic residues" evidence="1">
    <location>
        <begin position="765"/>
        <end position="783"/>
    </location>
</feature>
<name>A0A6G1M7K9_ORBOL</name>
<dbReference type="EMBL" id="WIPF01000032">
    <property type="protein sequence ID" value="KAF3224555.1"/>
    <property type="molecule type" value="Genomic_DNA"/>
</dbReference>
<reference evidence="2 3" key="1">
    <citation type="submission" date="2019-06" db="EMBL/GenBank/DDBJ databases">
        <authorList>
            <person name="Palmer J.M."/>
        </authorList>
    </citation>
    <scope>NUCLEOTIDE SEQUENCE [LARGE SCALE GENOMIC DNA]</scope>
    <source>
        <strain evidence="2 3">TWF191</strain>
    </source>
</reference>
<feature type="region of interest" description="Disordered" evidence="1">
    <location>
        <begin position="1129"/>
        <end position="1176"/>
    </location>
</feature>
<evidence type="ECO:0000313" key="3">
    <source>
        <dbReference type="Proteomes" id="UP000483672"/>
    </source>
</evidence>
<feature type="region of interest" description="Disordered" evidence="1">
    <location>
        <begin position="765"/>
        <end position="785"/>
    </location>
</feature>
<evidence type="ECO:0000256" key="1">
    <source>
        <dbReference type="SAM" id="MobiDB-lite"/>
    </source>
</evidence>
<evidence type="ECO:0000313" key="2">
    <source>
        <dbReference type="EMBL" id="KAF3224555.1"/>
    </source>
</evidence>
<sequence>MPPLTKQRNLRPSPRHIVLRRRRQRLGLYVDDSPLKPGYQRIHSFAIPGLRAGTYEIDADQVITANDNPNKTVSNKQIFTAIGPRYSLPADAVYSTYPPQSHEDRPEVLPHVVLNDPTLPWTRVGSWASEAQKLSIKDYDGTRVPWLAVIAFKAEELVLPKETLDAIWKQLPQGTPELKQSATAAVNMKIKDLAAIAKVDASGFVSPITKIYNPTVDGEDVRGDIIFVKPDLFNGLFSEYASDGTTTPTQGNVQRYRFLAHTCELNMKNMADADTDFPVAEVGIVVSHRTGPLTIEKPEAMVVHLVSLEGIEEMKSPEFPVQANKLVAMTSLYSWQYTCLPLNSFSIVDAFEKLAGSTAMMKPLDTDKIPTTDGLEKRMVERLNDGYSLVRYRVQTGEETVAFTRGPLIPTKATTTNLIKESMSGQDLQILDRGFGIMDLSYSSAWQLGRTLALADQSFATALSRVRKQIYDRGLNECQSQLLARAGLPHKTKSGVLQSISDAFEALLSLSNDNDRHTFVTGRSRWTRDINPDFNLNLAYSSNDMEASIESALYSAACYVSGSDDTLEPYDELNDPNSSDWMILLRWVLDRIYLAEVPGHFLITDPAHLPIESIRCFNIDQNWINALIDGSLSLANHTDLKEDKVRNVMKRCINKYFETTKTEVPVYGFLIRSQILVKFPDIIVETYLNGKPTTETILIRHTILDTGIMLGLCSAVPDGKSWDSLRLTQPPHQQFFTAAKEISDDSIKLLYKKIYTVLDPTDPKRGESLEAETWHRDSSKDSPDLQQRGRMFLWSSKVSDPNDKSDDLRFLNVETLAKDLNTQLKKHMNDEKNTWYGEGHPTSATMAIQLNDPCWRLEILLDPASLSQNDAIDDSKSTPPPVFSLSCRVPTPKPISALPKRRTNVISAEGQSLTRTRRLPTTDCPPPHHQVLQFIEKLPPLFLPFPLPKGYIFTEPAHKPYYDYKIYPVTTLTSKKPPTSYIPYNQDIKKRDLIFSVVYKSGAHSFLLQRLTFHIRFEPDEYDNPILMTSYNGIGAVMLSNLRLNVRVQYTTAEANKLELVISLIPRSTRQWVEVSKLKELSFMLKGVEVANTKKTRTVTLSINEEYVSGNYDDEVKVEVQGSEEKTIDVEAASAARGSSELFSPWSDSGFMSPTSPSGGDDDPEWDKVERSWHYD</sequence>
<gene>
    <name evidence="2" type="ORF">TWF191_006022</name>
</gene>